<evidence type="ECO:0000256" key="1">
    <source>
        <dbReference type="SAM" id="MobiDB-lite"/>
    </source>
</evidence>
<evidence type="ECO:0000313" key="3">
    <source>
        <dbReference type="Proteomes" id="UP000823775"/>
    </source>
</evidence>
<feature type="compositionally biased region" description="Polar residues" evidence="1">
    <location>
        <begin position="20"/>
        <end position="33"/>
    </location>
</feature>
<reference evidence="2 3" key="1">
    <citation type="journal article" date="2021" name="BMC Genomics">
        <title>Datura genome reveals duplications of psychoactive alkaloid biosynthetic genes and high mutation rate following tissue culture.</title>
        <authorList>
            <person name="Rajewski A."/>
            <person name="Carter-House D."/>
            <person name="Stajich J."/>
            <person name="Litt A."/>
        </authorList>
    </citation>
    <scope>NUCLEOTIDE SEQUENCE [LARGE SCALE GENOMIC DNA]</scope>
    <source>
        <strain evidence="2">AR-01</strain>
    </source>
</reference>
<feature type="compositionally biased region" description="Basic and acidic residues" evidence="1">
    <location>
        <begin position="1"/>
        <end position="12"/>
    </location>
</feature>
<keyword evidence="3" id="KW-1185">Reference proteome</keyword>
<name>A0ABS8VA38_DATST</name>
<gene>
    <name evidence="2" type="ORF">HAX54_032038</name>
</gene>
<organism evidence="2 3">
    <name type="scientific">Datura stramonium</name>
    <name type="common">Jimsonweed</name>
    <name type="synonym">Common thornapple</name>
    <dbReference type="NCBI Taxonomy" id="4076"/>
    <lineage>
        <taxon>Eukaryota</taxon>
        <taxon>Viridiplantae</taxon>
        <taxon>Streptophyta</taxon>
        <taxon>Embryophyta</taxon>
        <taxon>Tracheophyta</taxon>
        <taxon>Spermatophyta</taxon>
        <taxon>Magnoliopsida</taxon>
        <taxon>eudicotyledons</taxon>
        <taxon>Gunneridae</taxon>
        <taxon>Pentapetalae</taxon>
        <taxon>asterids</taxon>
        <taxon>lamiids</taxon>
        <taxon>Solanales</taxon>
        <taxon>Solanaceae</taxon>
        <taxon>Solanoideae</taxon>
        <taxon>Datureae</taxon>
        <taxon>Datura</taxon>
    </lineage>
</organism>
<comment type="caution">
    <text evidence="2">The sequence shown here is derived from an EMBL/GenBank/DDBJ whole genome shotgun (WGS) entry which is preliminary data.</text>
</comment>
<evidence type="ECO:0000313" key="2">
    <source>
        <dbReference type="EMBL" id="MCD9644066.1"/>
    </source>
</evidence>
<dbReference type="Proteomes" id="UP000823775">
    <property type="component" value="Unassembled WGS sequence"/>
</dbReference>
<feature type="non-terminal residue" evidence="2">
    <location>
        <position position="1"/>
    </location>
</feature>
<proteinExistence type="predicted"/>
<feature type="region of interest" description="Disordered" evidence="1">
    <location>
        <begin position="1"/>
        <end position="62"/>
    </location>
</feature>
<accession>A0ABS8VA38</accession>
<protein>
    <submittedName>
        <fullName evidence="2">Uncharacterized protein</fullName>
    </submittedName>
</protein>
<sequence>DEPTDSKKEVRDVGVYGQTPAYQTRSISRQLVTVPQFDERDDSSKSGFSLDGPGSNLKEDNGNKAISSLSREAEPLKGYVINAKTPRFWESGADRSKEGPTTIGQGHLKRSFSEEVRIIDSMISEFPKIGRGYQFYGLGWMSEAPGSYFPNMVREFYANYAATVDSMCKKAQKASKIPIHTKVQVHVVLVDISTNTINRMLYGTEFALPARTMDFDNRTREWHNQHL</sequence>
<dbReference type="EMBL" id="JACEIK010004067">
    <property type="protein sequence ID" value="MCD9644066.1"/>
    <property type="molecule type" value="Genomic_DNA"/>
</dbReference>